<dbReference type="InterPro" id="IPR012347">
    <property type="entry name" value="Ferritin-like"/>
</dbReference>
<evidence type="ECO:0000259" key="1">
    <source>
        <dbReference type="Pfam" id="PF02915"/>
    </source>
</evidence>
<comment type="caution">
    <text evidence="2">The sequence shown here is derived from an EMBL/GenBank/DDBJ whole genome shotgun (WGS) entry which is preliminary data.</text>
</comment>
<dbReference type="GO" id="GO:0016491">
    <property type="term" value="F:oxidoreductase activity"/>
    <property type="evidence" value="ECO:0007669"/>
    <property type="project" value="InterPro"/>
</dbReference>
<accession>A0AAW4L785</accession>
<evidence type="ECO:0000313" key="2">
    <source>
        <dbReference type="EMBL" id="MBT0663879.1"/>
    </source>
</evidence>
<dbReference type="Proteomes" id="UP000811899">
    <property type="component" value="Unassembled WGS sequence"/>
</dbReference>
<dbReference type="GO" id="GO:0046872">
    <property type="term" value="F:metal ion binding"/>
    <property type="evidence" value="ECO:0007669"/>
    <property type="project" value="InterPro"/>
</dbReference>
<dbReference type="RefSeq" id="WP_214170659.1">
    <property type="nucleotide sequence ID" value="NZ_JAHCVJ010000002.1"/>
</dbReference>
<dbReference type="Gene3D" id="1.20.1260.10">
    <property type="match status" value="1"/>
</dbReference>
<dbReference type="EMBL" id="JAHCVJ010000002">
    <property type="protein sequence ID" value="MBT0663879.1"/>
    <property type="molecule type" value="Genomic_DNA"/>
</dbReference>
<proteinExistence type="predicted"/>
<name>A0AAW4L785_9BACT</name>
<reference evidence="2 3" key="1">
    <citation type="submission" date="2021-05" db="EMBL/GenBank/DDBJ databases">
        <title>The draft genome of Geobacter pelophilus DSM 12255.</title>
        <authorList>
            <person name="Xu Z."/>
            <person name="Masuda Y."/>
            <person name="Itoh H."/>
            <person name="Senoo K."/>
        </authorList>
    </citation>
    <scope>NUCLEOTIDE SEQUENCE [LARGE SCALE GENOMIC DNA]</scope>
    <source>
        <strain evidence="2 3">DSM 12255</strain>
    </source>
</reference>
<gene>
    <name evidence="2" type="ORF">KI809_06145</name>
</gene>
<organism evidence="2 3">
    <name type="scientific">Geoanaerobacter pelophilus</name>
    <dbReference type="NCBI Taxonomy" id="60036"/>
    <lineage>
        <taxon>Bacteria</taxon>
        <taxon>Pseudomonadati</taxon>
        <taxon>Thermodesulfobacteriota</taxon>
        <taxon>Desulfuromonadia</taxon>
        <taxon>Geobacterales</taxon>
        <taxon>Geobacteraceae</taxon>
        <taxon>Geoanaerobacter</taxon>
    </lineage>
</organism>
<dbReference type="Pfam" id="PF02915">
    <property type="entry name" value="Rubrerythrin"/>
    <property type="match status" value="1"/>
</dbReference>
<dbReference type="AlphaFoldDB" id="A0AAW4L785"/>
<dbReference type="InterPro" id="IPR003251">
    <property type="entry name" value="Rr_diiron-bd_dom"/>
</dbReference>
<dbReference type="InterPro" id="IPR009078">
    <property type="entry name" value="Ferritin-like_SF"/>
</dbReference>
<evidence type="ECO:0000313" key="3">
    <source>
        <dbReference type="Proteomes" id="UP000811899"/>
    </source>
</evidence>
<protein>
    <submittedName>
        <fullName evidence="2">Ferritin family protein</fullName>
    </submittedName>
</protein>
<sequence length="164" mass="18973">MNAINYMIEFEEDGLHLYDALACDCANDELKTTFNLLADSQRKHLTELLELRDRVGVGGANSVLVERVANVPNGFKRLLESHDIHRELKSDPDAVWHILNAEEDYIKLLDGMAKSEPVTEVRELMLRMVEDEREHLEKIVNIYDFIKAPHTYLEWGEFSNLHPL</sequence>
<dbReference type="CDD" id="cd01045">
    <property type="entry name" value="Ferritin_like_AB"/>
    <property type="match status" value="1"/>
</dbReference>
<keyword evidence="3" id="KW-1185">Reference proteome</keyword>
<dbReference type="SUPFAM" id="SSF47240">
    <property type="entry name" value="Ferritin-like"/>
    <property type="match status" value="1"/>
</dbReference>
<feature type="domain" description="Rubrerythrin diiron-binding" evidence="1">
    <location>
        <begin position="6"/>
        <end position="139"/>
    </location>
</feature>